<dbReference type="SUPFAM" id="SSF53474">
    <property type="entry name" value="alpha/beta-Hydrolases"/>
    <property type="match status" value="1"/>
</dbReference>
<dbReference type="PANTHER" id="PTHR33428:SF14">
    <property type="entry name" value="CARBOXYLESTERASE TYPE B DOMAIN-CONTAINING PROTEIN"/>
    <property type="match status" value="1"/>
</dbReference>
<name>A0A5J6Z9X1_9CORY</name>
<dbReference type="EMBL" id="CP045032">
    <property type="protein sequence ID" value="QFQ03061.1"/>
    <property type="molecule type" value="Genomic_DNA"/>
</dbReference>
<dbReference type="PANTHER" id="PTHR33428">
    <property type="entry name" value="CHLOROPHYLLASE-2, CHLOROPLASTIC"/>
    <property type="match status" value="1"/>
</dbReference>
<accession>A0A5J6Z9X1</accession>
<gene>
    <name evidence="1" type="ORF">CUROG_08565</name>
</gene>
<dbReference type="GO" id="GO:0016787">
    <property type="term" value="F:hydrolase activity"/>
    <property type="evidence" value="ECO:0007669"/>
    <property type="project" value="UniProtKB-KW"/>
</dbReference>
<dbReference type="Proteomes" id="UP000326711">
    <property type="component" value="Chromosome"/>
</dbReference>
<keyword evidence="2" id="KW-1185">Reference proteome</keyword>
<sequence length="296" mass="31432">MADKLKNLVPALGKRGPHRVLTGDLSFAGIPGRLYVPAEGKGIPGVAFGHDWRVGVDGYHATLRHLASWGIAVAAPDTEKGFVPNHRGFAADLETALQILAGVRLGNGNVTVQPNNLFLAGHGMGASAAVLAATDRTSREKAGKRGNAPALSGVIAIYPSDTSPSAYEAAKHVDAPGLVLAAGALLDVPSGNPERMAANWKGDVIYRRLLKASAAGFHEKLARKMLIGQGTPEFANQEFARSLMTGFILAEEDKKYATFRSSDEQLKNTEVVNQLQLARELPENADVVDSLQKLLK</sequence>
<dbReference type="AlphaFoldDB" id="A0A5J6Z9X1"/>
<proteinExistence type="predicted"/>
<organism evidence="1 2">
    <name type="scientific">Corynebacterium urogenitale</name>
    <dbReference type="NCBI Taxonomy" id="2487892"/>
    <lineage>
        <taxon>Bacteria</taxon>
        <taxon>Bacillati</taxon>
        <taxon>Actinomycetota</taxon>
        <taxon>Actinomycetes</taxon>
        <taxon>Mycobacteriales</taxon>
        <taxon>Corynebacteriaceae</taxon>
        <taxon>Corynebacterium</taxon>
    </lineage>
</organism>
<evidence type="ECO:0000313" key="2">
    <source>
        <dbReference type="Proteomes" id="UP000326711"/>
    </source>
</evidence>
<dbReference type="InterPro" id="IPR029058">
    <property type="entry name" value="AB_hydrolase_fold"/>
</dbReference>
<dbReference type="Gene3D" id="3.40.50.1820">
    <property type="entry name" value="alpha/beta hydrolase"/>
    <property type="match status" value="1"/>
</dbReference>
<protein>
    <submittedName>
        <fullName evidence="1">Alpha/beta hydrolase family protein</fullName>
    </submittedName>
</protein>
<dbReference type="KEGG" id="cuo:CUROG_08565"/>
<reference evidence="2" key="1">
    <citation type="submission" date="2019-10" db="EMBL/GenBank/DDBJ databases">
        <title>Complete genome sequence of Corynebacterium urogenitalis DSM 108747, isolated from the genital tract of a cow.</title>
        <authorList>
            <person name="Ruckert C."/>
            <person name="Ballas P."/>
            <person name="Wagener K."/>
            <person name="Drillich M."/>
            <person name="Kaempfer P."/>
            <person name="Busse H.-J."/>
            <person name="Ehling-Schulz M."/>
        </authorList>
    </citation>
    <scope>NUCLEOTIDE SEQUENCE [LARGE SCALE GENOMIC DNA]</scope>
    <source>
        <strain evidence="2">LMM 1652</strain>
    </source>
</reference>
<evidence type="ECO:0000313" key="1">
    <source>
        <dbReference type="EMBL" id="QFQ03061.1"/>
    </source>
</evidence>
<dbReference type="RefSeq" id="WP_201738898.1">
    <property type="nucleotide sequence ID" value="NZ_CP045032.1"/>
</dbReference>
<keyword evidence="1" id="KW-0378">Hydrolase</keyword>